<dbReference type="Proteomes" id="UP001152321">
    <property type="component" value="Unassembled WGS sequence"/>
</dbReference>
<dbReference type="EMBL" id="JANRMI010000003">
    <property type="protein sequence ID" value="MDG0816832.1"/>
    <property type="molecule type" value="Genomic_DNA"/>
</dbReference>
<keyword evidence="3" id="KW-1185">Reference proteome</keyword>
<sequence>MKFSNLLRLSLVTSVIFTGFSAFAEDDANLLIFENKETVQSQQAPPLMTEMADEIQVKFDPSEVTEVDKEFNRERFVKKARAEMNTEIPKDVLYEFEGPRTEAELEKLLQLSDSEVASFLAKKKAFLGKFAKVLAFFRVGPAKINKALNELNGRFYESSHVVSRSNVKGGSMMFSISGGLALPQKVMEALHKRSIGSFIPKSGGFYYMLGLGAGFARKVDANNKSKFVFEVFVDVEKLKKTLTGIVEVSAAGTYGLVFEKREGAFMSQKNTTMYGGATGVFRQGSHQFGWAASTGLSFPPGIGILLVYQDEATRYYLFRTEGLKASFPALRMVKDNIVSALRNIAFNRGSLVTCQKALL</sequence>
<reference evidence="2" key="1">
    <citation type="submission" date="2022-08" db="EMBL/GenBank/DDBJ databases">
        <title>Novel Bdellovibrio Species Isolated from Svalbard: Designation Bdellovibrio svalbardensis.</title>
        <authorList>
            <person name="Mitchell R.J."/>
            <person name="Choi S.Y."/>
        </authorList>
    </citation>
    <scope>NUCLEOTIDE SEQUENCE</scope>
    <source>
        <strain evidence="2">PAP01</strain>
    </source>
</reference>
<name>A0ABT6DIZ6_9BACT</name>
<accession>A0ABT6DIZ6</accession>
<feature type="signal peptide" evidence="1">
    <location>
        <begin position="1"/>
        <end position="24"/>
    </location>
</feature>
<organism evidence="2 3">
    <name type="scientific">Bdellovibrio svalbardensis</name>
    <dbReference type="NCBI Taxonomy" id="2972972"/>
    <lineage>
        <taxon>Bacteria</taxon>
        <taxon>Pseudomonadati</taxon>
        <taxon>Bdellovibrionota</taxon>
        <taxon>Bdellovibrionia</taxon>
        <taxon>Bdellovibrionales</taxon>
        <taxon>Pseudobdellovibrionaceae</taxon>
        <taxon>Bdellovibrio</taxon>
    </lineage>
</organism>
<comment type="caution">
    <text evidence="2">The sequence shown here is derived from an EMBL/GenBank/DDBJ whole genome shotgun (WGS) entry which is preliminary data.</text>
</comment>
<gene>
    <name evidence="2" type="ORF">NWE73_10680</name>
</gene>
<evidence type="ECO:0000256" key="1">
    <source>
        <dbReference type="SAM" id="SignalP"/>
    </source>
</evidence>
<evidence type="ECO:0000313" key="2">
    <source>
        <dbReference type="EMBL" id="MDG0816832.1"/>
    </source>
</evidence>
<protein>
    <submittedName>
        <fullName evidence="2">Uncharacterized protein</fullName>
    </submittedName>
</protein>
<dbReference type="RefSeq" id="WP_277578310.1">
    <property type="nucleotide sequence ID" value="NZ_JANRMI010000003.1"/>
</dbReference>
<feature type="chain" id="PRO_5045918177" evidence="1">
    <location>
        <begin position="25"/>
        <end position="359"/>
    </location>
</feature>
<keyword evidence="1" id="KW-0732">Signal</keyword>
<proteinExistence type="predicted"/>
<evidence type="ECO:0000313" key="3">
    <source>
        <dbReference type="Proteomes" id="UP001152321"/>
    </source>
</evidence>